<name>A0A9Q8UTB6_PASFU</name>
<evidence type="ECO:0000313" key="3">
    <source>
        <dbReference type="Proteomes" id="UP000756132"/>
    </source>
</evidence>
<gene>
    <name evidence="2" type="ORF">CLAFUR5_09103</name>
</gene>
<sequence length="308" mass="35630">MAPIEDNAGAAESSAVQPPSLLERLVRLPEELQAGIFAQLSYQDALRLSQVNRYFHLKVEPEKCPEWEKAQFVFKAQFWEKHNMCVAERMKGPWGRGVVMRLTENNYACYRCYRVRPRTKFSLQMTKNFCAKETEKTFLSLIYRYCIDCGLADGKYRPGMTLSVTTDEIRDCRGNRDGAKPIITCKKLPLIVCRVCEEISPYEILLHARRCRECLNGTARWMANCRHEDVKRGLAKVKCLNCEAIQLVLDPGLACKHQCFEHARMCRKDWKDQQRHQKQMSKRERKAFGPGEELLEDDGEGLADVAWL</sequence>
<dbReference type="InterPro" id="IPR036047">
    <property type="entry name" value="F-box-like_dom_sf"/>
</dbReference>
<evidence type="ECO:0000313" key="2">
    <source>
        <dbReference type="EMBL" id="UJO21759.1"/>
    </source>
</evidence>
<dbReference type="AlphaFoldDB" id="A0A9Q8UTB6"/>
<reference evidence="2" key="2">
    <citation type="journal article" date="2022" name="Microb. Genom.">
        <title>A chromosome-scale genome assembly of the tomato pathogen Cladosporium fulvum reveals a compartmentalized genome architecture and the presence of a dispensable chromosome.</title>
        <authorList>
            <person name="Zaccaron A.Z."/>
            <person name="Chen L.H."/>
            <person name="Samaras A."/>
            <person name="Stergiopoulos I."/>
        </authorList>
    </citation>
    <scope>NUCLEOTIDE SEQUENCE</scope>
    <source>
        <strain evidence="2">Race5_Kim</strain>
    </source>
</reference>
<dbReference type="RefSeq" id="XP_047766125.1">
    <property type="nucleotide sequence ID" value="XM_047908251.1"/>
</dbReference>
<evidence type="ECO:0000259" key="1">
    <source>
        <dbReference type="PROSITE" id="PS50181"/>
    </source>
</evidence>
<dbReference type="GeneID" id="71988981"/>
<dbReference type="InterPro" id="IPR001810">
    <property type="entry name" value="F-box_dom"/>
</dbReference>
<dbReference type="Proteomes" id="UP000756132">
    <property type="component" value="Chromosome 9"/>
</dbReference>
<protein>
    <recommendedName>
        <fullName evidence="1">F-box domain-containing protein</fullName>
    </recommendedName>
</protein>
<keyword evidence="3" id="KW-1185">Reference proteome</keyword>
<proteinExistence type="predicted"/>
<dbReference type="KEGG" id="ffu:CLAFUR5_09103"/>
<accession>A0A9Q8UTB6</accession>
<dbReference type="OrthoDB" id="5060046at2759"/>
<reference evidence="2" key="1">
    <citation type="submission" date="2021-12" db="EMBL/GenBank/DDBJ databases">
        <authorList>
            <person name="Zaccaron A."/>
            <person name="Stergiopoulos I."/>
        </authorList>
    </citation>
    <scope>NUCLEOTIDE SEQUENCE</scope>
    <source>
        <strain evidence="2">Race5_Kim</strain>
    </source>
</reference>
<dbReference type="EMBL" id="CP090171">
    <property type="protein sequence ID" value="UJO21759.1"/>
    <property type="molecule type" value="Genomic_DNA"/>
</dbReference>
<dbReference type="Pfam" id="PF00646">
    <property type="entry name" value="F-box"/>
    <property type="match status" value="1"/>
</dbReference>
<organism evidence="2 3">
    <name type="scientific">Passalora fulva</name>
    <name type="common">Tomato leaf mold</name>
    <name type="synonym">Cladosporium fulvum</name>
    <dbReference type="NCBI Taxonomy" id="5499"/>
    <lineage>
        <taxon>Eukaryota</taxon>
        <taxon>Fungi</taxon>
        <taxon>Dikarya</taxon>
        <taxon>Ascomycota</taxon>
        <taxon>Pezizomycotina</taxon>
        <taxon>Dothideomycetes</taxon>
        <taxon>Dothideomycetidae</taxon>
        <taxon>Mycosphaerellales</taxon>
        <taxon>Mycosphaerellaceae</taxon>
        <taxon>Fulvia</taxon>
    </lineage>
</organism>
<dbReference type="SUPFAM" id="SSF81383">
    <property type="entry name" value="F-box domain"/>
    <property type="match status" value="1"/>
</dbReference>
<feature type="domain" description="F-box" evidence="1">
    <location>
        <begin position="22"/>
        <end position="70"/>
    </location>
</feature>
<dbReference type="PROSITE" id="PS50181">
    <property type="entry name" value="FBOX"/>
    <property type="match status" value="1"/>
</dbReference>